<keyword evidence="16" id="KW-1185">Reference proteome</keyword>
<reference evidence="15" key="1">
    <citation type="submission" date="2023-03" db="EMBL/GenBank/DDBJ databases">
        <title>Chromosome-scale reference genome and RAD-based genetic map of yellow starthistle (Centaurea solstitialis) reveal putative structural variation and QTLs associated with invader traits.</title>
        <authorList>
            <person name="Reatini B."/>
            <person name="Cang F.A."/>
            <person name="Jiang Q."/>
            <person name="Mckibben M.T.W."/>
            <person name="Barker M.S."/>
            <person name="Rieseberg L.H."/>
            <person name="Dlugosch K.M."/>
        </authorList>
    </citation>
    <scope>NUCLEOTIDE SEQUENCE</scope>
    <source>
        <strain evidence="15">CAN-66</strain>
        <tissue evidence="15">Leaf</tissue>
    </source>
</reference>
<dbReference type="InterPro" id="IPR011009">
    <property type="entry name" value="Kinase-like_dom_sf"/>
</dbReference>
<dbReference type="GO" id="GO:0005524">
    <property type="term" value="F:ATP binding"/>
    <property type="evidence" value="ECO:0007669"/>
    <property type="project" value="UniProtKB-KW"/>
</dbReference>
<evidence type="ECO:0000256" key="13">
    <source>
        <dbReference type="ARBA" id="ARBA00048367"/>
    </source>
</evidence>
<keyword evidence="11" id="KW-0131">Cell cycle</keyword>
<keyword evidence="6" id="KW-0808">Transferase</keyword>
<dbReference type="GO" id="GO:0010389">
    <property type="term" value="P:regulation of G2/M transition of mitotic cell cycle"/>
    <property type="evidence" value="ECO:0007669"/>
    <property type="project" value="TreeGrafter"/>
</dbReference>
<comment type="catalytic activity">
    <reaction evidence="12">
        <text>L-threonyl-[protein] + ATP = O-phospho-L-threonyl-[protein] + ADP + H(+)</text>
        <dbReference type="Rhea" id="RHEA:46608"/>
        <dbReference type="Rhea" id="RHEA-COMP:11060"/>
        <dbReference type="Rhea" id="RHEA-COMP:11605"/>
        <dbReference type="ChEBI" id="CHEBI:15378"/>
        <dbReference type="ChEBI" id="CHEBI:30013"/>
        <dbReference type="ChEBI" id="CHEBI:30616"/>
        <dbReference type="ChEBI" id="CHEBI:61977"/>
        <dbReference type="ChEBI" id="CHEBI:456216"/>
        <dbReference type="EC" id="2.7.11.22"/>
    </reaction>
</comment>
<dbReference type="GO" id="GO:0051301">
    <property type="term" value="P:cell division"/>
    <property type="evidence" value="ECO:0007669"/>
    <property type="project" value="UniProtKB-KW"/>
</dbReference>
<evidence type="ECO:0000256" key="9">
    <source>
        <dbReference type="ARBA" id="ARBA00022777"/>
    </source>
</evidence>
<dbReference type="Gene3D" id="1.10.510.10">
    <property type="entry name" value="Transferase(Phosphotransferase) domain 1"/>
    <property type="match status" value="1"/>
</dbReference>
<evidence type="ECO:0000313" key="16">
    <source>
        <dbReference type="Proteomes" id="UP001172457"/>
    </source>
</evidence>
<accession>A0AA38ST77</accession>
<dbReference type="InterPro" id="IPR000719">
    <property type="entry name" value="Prot_kinase_dom"/>
</dbReference>
<keyword evidence="3" id="KW-0723">Serine/threonine-protein kinase</keyword>
<dbReference type="PANTHER" id="PTHR24056">
    <property type="entry name" value="CELL DIVISION PROTEIN KINASE"/>
    <property type="match status" value="1"/>
</dbReference>
<proteinExistence type="inferred from homology"/>
<dbReference type="AlphaFoldDB" id="A0AA38ST77"/>
<evidence type="ECO:0000256" key="4">
    <source>
        <dbReference type="ARBA" id="ARBA00022553"/>
    </source>
</evidence>
<keyword evidence="4" id="KW-0597">Phosphoprotein</keyword>
<dbReference type="FunFam" id="1.10.510.10:FF:000611">
    <property type="entry name" value="CMGC family protein kinase"/>
    <property type="match status" value="1"/>
</dbReference>
<evidence type="ECO:0000256" key="1">
    <source>
        <dbReference type="ARBA" id="ARBA00006485"/>
    </source>
</evidence>
<evidence type="ECO:0000313" key="15">
    <source>
        <dbReference type="EMBL" id="KAJ9537878.1"/>
    </source>
</evidence>
<name>A0AA38ST77_9ASTR</name>
<evidence type="ECO:0000256" key="2">
    <source>
        <dbReference type="ARBA" id="ARBA00012425"/>
    </source>
</evidence>
<evidence type="ECO:0000256" key="10">
    <source>
        <dbReference type="ARBA" id="ARBA00022840"/>
    </source>
</evidence>
<evidence type="ECO:0000256" key="8">
    <source>
        <dbReference type="ARBA" id="ARBA00022776"/>
    </source>
</evidence>
<keyword evidence="7" id="KW-0547">Nucleotide-binding</keyword>
<comment type="catalytic activity">
    <reaction evidence="13">
        <text>L-seryl-[protein] + ATP = O-phospho-L-seryl-[protein] + ADP + H(+)</text>
        <dbReference type="Rhea" id="RHEA:17989"/>
        <dbReference type="Rhea" id="RHEA-COMP:9863"/>
        <dbReference type="Rhea" id="RHEA-COMP:11604"/>
        <dbReference type="ChEBI" id="CHEBI:15378"/>
        <dbReference type="ChEBI" id="CHEBI:29999"/>
        <dbReference type="ChEBI" id="CHEBI:30616"/>
        <dbReference type="ChEBI" id="CHEBI:83421"/>
        <dbReference type="ChEBI" id="CHEBI:456216"/>
        <dbReference type="EC" id="2.7.11.22"/>
    </reaction>
</comment>
<keyword evidence="5" id="KW-0132">Cell division</keyword>
<dbReference type="PROSITE" id="PS50011">
    <property type="entry name" value="PROTEIN_KINASE_DOM"/>
    <property type="match status" value="1"/>
</dbReference>
<sequence>MRKKKRIKLLTDSPIWVICLLIEKFYNFWLFSFNFQQFLRHMLLGIFHCHSNGVLHRDLKPQNLLIDKETNTLKVADFGLARTFDIPVKPLTPTVVTFIYKGPELLLGAPTYSTPVDMWSIGCIFAEMVNGCPLFEGEMGLIPLLSRIFETIGTPTENTWPGVTSLLISKEAHRIPNFPPKDLATVVPGLENAGRDLLQKMLYLDPSKRISAKDALEHEYFKDI</sequence>
<dbReference type="EC" id="2.7.11.22" evidence="2"/>
<dbReference type="Proteomes" id="UP001172457">
    <property type="component" value="Chromosome 8"/>
</dbReference>
<protein>
    <recommendedName>
        <fullName evidence="2">cyclin-dependent kinase</fullName>
        <ecNumber evidence="2">2.7.11.22</ecNumber>
    </recommendedName>
</protein>
<dbReference type="GO" id="GO:0000307">
    <property type="term" value="C:cyclin-dependent protein kinase holoenzyme complex"/>
    <property type="evidence" value="ECO:0007669"/>
    <property type="project" value="TreeGrafter"/>
</dbReference>
<evidence type="ECO:0000256" key="3">
    <source>
        <dbReference type="ARBA" id="ARBA00022527"/>
    </source>
</evidence>
<dbReference type="GO" id="GO:0010468">
    <property type="term" value="P:regulation of gene expression"/>
    <property type="evidence" value="ECO:0007669"/>
    <property type="project" value="TreeGrafter"/>
</dbReference>
<dbReference type="GO" id="GO:0004693">
    <property type="term" value="F:cyclin-dependent protein serine/threonine kinase activity"/>
    <property type="evidence" value="ECO:0007669"/>
    <property type="project" value="UniProtKB-EC"/>
</dbReference>
<comment type="caution">
    <text evidence="15">The sequence shown here is derived from an EMBL/GenBank/DDBJ whole genome shotgun (WGS) entry which is preliminary data.</text>
</comment>
<dbReference type="GO" id="GO:0007165">
    <property type="term" value="P:signal transduction"/>
    <property type="evidence" value="ECO:0007669"/>
    <property type="project" value="TreeGrafter"/>
</dbReference>
<evidence type="ECO:0000256" key="7">
    <source>
        <dbReference type="ARBA" id="ARBA00022741"/>
    </source>
</evidence>
<dbReference type="GO" id="GO:0005634">
    <property type="term" value="C:nucleus"/>
    <property type="evidence" value="ECO:0007669"/>
    <property type="project" value="TreeGrafter"/>
</dbReference>
<feature type="domain" description="Protein kinase" evidence="14">
    <location>
        <begin position="1"/>
        <end position="221"/>
    </location>
</feature>
<dbReference type="GO" id="GO:0051445">
    <property type="term" value="P:regulation of meiotic cell cycle"/>
    <property type="evidence" value="ECO:0007669"/>
    <property type="project" value="TreeGrafter"/>
</dbReference>
<dbReference type="SMART" id="SM00220">
    <property type="entry name" value="S_TKc"/>
    <property type="match status" value="1"/>
</dbReference>
<dbReference type="GO" id="GO:0030332">
    <property type="term" value="F:cyclin binding"/>
    <property type="evidence" value="ECO:0007669"/>
    <property type="project" value="TreeGrafter"/>
</dbReference>
<evidence type="ECO:0000256" key="5">
    <source>
        <dbReference type="ARBA" id="ARBA00022618"/>
    </source>
</evidence>
<evidence type="ECO:0000259" key="14">
    <source>
        <dbReference type="PROSITE" id="PS50011"/>
    </source>
</evidence>
<comment type="similarity">
    <text evidence="1">Belongs to the protein kinase superfamily. CMGC Ser/Thr protein kinase family. CDC2/CDKX subfamily.</text>
</comment>
<dbReference type="EMBL" id="JARYMX010000008">
    <property type="protein sequence ID" value="KAJ9537878.1"/>
    <property type="molecule type" value="Genomic_DNA"/>
</dbReference>
<keyword evidence="8" id="KW-0498">Mitosis</keyword>
<dbReference type="InterPro" id="IPR050108">
    <property type="entry name" value="CDK"/>
</dbReference>
<dbReference type="SUPFAM" id="SSF56112">
    <property type="entry name" value="Protein kinase-like (PK-like)"/>
    <property type="match status" value="1"/>
</dbReference>
<dbReference type="PANTHER" id="PTHR24056:SF548">
    <property type="entry name" value="CYCLIN-DEPENDENT KINASE A-1"/>
    <property type="match status" value="1"/>
</dbReference>
<gene>
    <name evidence="15" type="ORF">OSB04_030611</name>
</gene>
<dbReference type="GO" id="GO:0000082">
    <property type="term" value="P:G1/S transition of mitotic cell cycle"/>
    <property type="evidence" value="ECO:0007669"/>
    <property type="project" value="TreeGrafter"/>
</dbReference>
<keyword evidence="9" id="KW-0418">Kinase</keyword>
<evidence type="ECO:0000256" key="12">
    <source>
        <dbReference type="ARBA" id="ARBA00047811"/>
    </source>
</evidence>
<dbReference type="GO" id="GO:0005737">
    <property type="term" value="C:cytoplasm"/>
    <property type="evidence" value="ECO:0007669"/>
    <property type="project" value="TreeGrafter"/>
</dbReference>
<organism evidence="15 16">
    <name type="scientific">Centaurea solstitialis</name>
    <name type="common">yellow star-thistle</name>
    <dbReference type="NCBI Taxonomy" id="347529"/>
    <lineage>
        <taxon>Eukaryota</taxon>
        <taxon>Viridiplantae</taxon>
        <taxon>Streptophyta</taxon>
        <taxon>Embryophyta</taxon>
        <taxon>Tracheophyta</taxon>
        <taxon>Spermatophyta</taxon>
        <taxon>Magnoliopsida</taxon>
        <taxon>eudicotyledons</taxon>
        <taxon>Gunneridae</taxon>
        <taxon>Pentapetalae</taxon>
        <taxon>asterids</taxon>
        <taxon>campanulids</taxon>
        <taxon>Asterales</taxon>
        <taxon>Asteraceae</taxon>
        <taxon>Carduoideae</taxon>
        <taxon>Cardueae</taxon>
        <taxon>Centaureinae</taxon>
        <taxon>Centaurea</taxon>
    </lineage>
</organism>
<keyword evidence="10" id="KW-0067">ATP-binding</keyword>
<evidence type="ECO:0000256" key="6">
    <source>
        <dbReference type="ARBA" id="ARBA00022679"/>
    </source>
</evidence>
<evidence type="ECO:0000256" key="11">
    <source>
        <dbReference type="ARBA" id="ARBA00023306"/>
    </source>
</evidence>
<dbReference type="PROSITE" id="PS00108">
    <property type="entry name" value="PROTEIN_KINASE_ST"/>
    <property type="match status" value="1"/>
</dbReference>
<dbReference type="InterPro" id="IPR008271">
    <property type="entry name" value="Ser/Thr_kinase_AS"/>
</dbReference>
<dbReference type="Pfam" id="PF00069">
    <property type="entry name" value="Pkinase"/>
    <property type="match status" value="1"/>
</dbReference>